<comment type="caution">
    <text evidence="1">The sequence shown here is derived from an EMBL/GenBank/DDBJ whole genome shotgun (WGS) entry which is preliminary data.</text>
</comment>
<dbReference type="EMBL" id="JACBYF010000002">
    <property type="protein sequence ID" value="NYS46878.1"/>
    <property type="molecule type" value="Genomic_DNA"/>
</dbReference>
<evidence type="ECO:0000313" key="2">
    <source>
        <dbReference type="Proteomes" id="UP000531840"/>
    </source>
</evidence>
<protein>
    <submittedName>
        <fullName evidence="1">Uncharacterized protein</fullName>
    </submittedName>
</protein>
<dbReference type="RefSeq" id="WP_179940153.1">
    <property type="nucleotide sequence ID" value="NZ_JACBYF010000002.1"/>
</dbReference>
<dbReference type="Proteomes" id="UP000531840">
    <property type="component" value="Unassembled WGS sequence"/>
</dbReference>
<gene>
    <name evidence="1" type="ORF">HZY85_01535</name>
</gene>
<reference evidence="1 2" key="1">
    <citation type="submission" date="2020-07" db="EMBL/GenBank/DDBJ databases">
        <title>MOT database genomes.</title>
        <authorList>
            <person name="Joseph S."/>
            <person name="Aduse-Opoku J."/>
            <person name="Hashim A."/>
            <person name="Wade W."/>
            <person name="Curtis M."/>
        </authorList>
    </citation>
    <scope>NUCLEOTIDE SEQUENCE [LARGE SCALE GENOMIC DNA]</scope>
    <source>
        <strain evidence="1 2">CIP 106318</strain>
    </source>
</reference>
<name>A0ABX2SY26_9BACL</name>
<evidence type="ECO:0000313" key="1">
    <source>
        <dbReference type="EMBL" id="NYS46878.1"/>
    </source>
</evidence>
<accession>A0ABX2SY26</accession>
<proteinExistence type="predicted"/>
<sequence>MLEKLKIPFVYSHFKEGSNPKLPYLLYYYSGDNLFNADGLIYYKFKKLIVELYTSKKDFELENRLEKIFLNEGIIYQKEEIWISSEQMYETIYKMEV</sequence>
<organism evidence="1 2">
    <name type="scientific">Gemelliphila palaticanis</name>
    <dbReference type="NCBI Taxonomy" id="81950"/>
    <lineage>
        <taxon>Bacteria</taxon>
        <taxon>Bacillati</taxon>
        <taxon>Bacillota</taxon>
        <taxon>Bacilli</taxon>
        <taxon>Bacillales</taxon>
        <taxon>Gemellaceae</taxon>
        <taxon>Gemelliphila</taxon>
    </lineage>
</organism>
<keyword evidence="2" id="KW-1185">Reference proteome</keyword>